<dbReference type="Proteomes" id="UP001054252">
    <property type="component" value="Unassembled WGS sequence"/>
</dbReference>
<organism evidence="1 2">
    <name type="scientific">Rubroshorea leprosula</name>
    <dbReference type="NCBI Taxonomy" id="152421"/>
    <lineage>
        <taxon>Eukaryota</taxon>
        <taxon>Viridiplantae</taxon>
        <taxon>Streptophyta</taxon>
        <taxon>Embryophyta</taxon>
        <taxon>Tracheophyta</taxon>
        <taxon>Spermatophyta</taxon>
        <taxon>Magnoliopsida</taxon>
        <taxon>eudicotyledons</taxon>
        <taxon>Gunneridae</taxon>
        <taxon>Pentapetalae</taxon>
        <taxon>rosids</taxon>
        <taxon>malvids</taxon>
        <taxon>Malvales</taxon>
        <taxon>Dipterocarpaceae</taxon>
        <taxon>Rubroshorea</taxon>
    </lineage>
</organism>
<evidence type="ECO:0000313" key="2">
    <source>
        <dbReference type="Proteomes" id="UP001054252"/>
    </source>
</evidence>
<evidence type="ECO:0000313" key="1">
    <source>
        <dbReference type="EMBL" id="GKV20117.1"/>
    </source>
</evidence>
<sequence length="65" mass="7198">MFVLETLRQQGFLEQWENSCPYDRVVVLNILSSSSSLIGVSEGQEGKRLEGKGGARFCGFVSPME</sequence>
<comment type="caution">
    <text evidence="1">The sequence shown here is derived from an EMBL/GenBank/DDBJ whole genome shotgun (WGS) entry which is preliminary data.</text>
</comment>
<proteinExistence type="predicted"/>
<dbReference type="EMBL" id="BPVZ01000054">
    <property type="protein sequence ID" value="GKV20117.1"/>
    <property type="molecule type" value="Genomic_DNA"/>
</dbReference>
<dbReference type="AlphaFoldDB" id="A0AAV5K7D9"/>
<keyword evidence="2" id="KW-1185">Reference proteome</keyword>
<reference evidence="1 2" key="1">
    <citation type="journal article" date="2021" name="Commun. Biol.">
        <title>The genome of Shorea leprosula (Dipterocarpaceae) highlights the ecological relevance of drought in aseasonal tropical rainforests.</title>
        <authorList>
            <person name="Ng K.K.S."/>
            <person name="Kobayashi M.J."/>
            <person name="Fawcett J.A."/>
            <person name="Hatakeyama M."/>
            <person name="Paape T."/>
            <person name="Ng C.H."/>
            <person name="Ang C.C."/>
            <person name="Tnah L.H."/>
            <person name="Lee C.T."/>
            <person name="Nishiyama T."/>
            <person name="Sese J."/>
            <person name="O'Brien M.J."/>
            <person name="Copetti D."/>
            <person name="Mohd Noor M.I."/>
            <person name="Ong R.C."/>
            <person name="Putra M."/>
            <person name="Sireger I.Z."/>
            <person name="Indrioko S."/>
            <person name="Kosugi Y."/>
            <person name="Izuno A."/>
            <person name="Isagi Y."/>
            <person name="Lee S.L."/>
            <person name="Shimizu K.K."/>
        </authorList>
    </citation>
    <scope>NUCLEOTIDE SEQUENCE [LARGE SCALE GENOMIC DNA]</scope>
    <source>
        <strain evidence="1">214</strain>
    </source>
</reference>
<accession>A0AAV5K7D9</accession>
<gene>
    <name evidence="1" type="ORF">SLEP1_g30280</name>
</gene>
<protein>
    <submittedName>
        <fullName evidence="1">Uncharacterized protein</fullName>
    </submittedName>
</protein>
<name>A0AAV5K7D9_9ROSI</name>